<evidence type="ECO:0000313" key="16">
    <source>
        <dbReference type="Proteomes" id="UP001143309"/>
    </source>
</evidence>
<dbReference type="NCBIfam" id="TIGR00362">
    <property type="entry name" value="DnaA"/>
    <property type="match status" value="1"/>
</dbReference>
<comment type="subcellular location">
    <subcellularLocation>
        <location evidence="8">Cytoplasm</location>
    </subcellularLocation>
</comment>
<reference evidence="15" key="1">
    <citation type="journal article" date="2014" name="Int. J. Syst. Evol. Microbiol.">
        <title>Complete genome sequence of Corynebacterium casei LMG S-19264T (=DSM 44701T), isolated from a smear-ripened cheese.</title>
        <authorList>
            <consortium name="US DOE Joint Genome Institute (JGI-PGF)"/>
            <person name="Walter F."/>
            <person name="Albersmeier A."/>
            <person name="Kalinowski J."/>
            <person name="Ruckert C."/>
        </authorList>
    </citation>
    <scope>NUCLEOTIDE SEQUENCE</scope>
    <source>
        <strain evidence="15">VKM B-2748</strain>
    </source>
</reference>
<feature type="compositionally biased region" description="Polar residues" evidence="12">
    <location>
        <begin position="135"/>
        <end position="146"/>
    </location>
</feature>
<accession>A0A9W6JP36</accession>
<dbReference type="PROSITE" id="PS01008">
    <property type="entry name" value="DNAA"/>
    <property type="match status" value="1"/>
</dbReference>
<evidence type="ECO:0000256" key="1">
    <source>
        <dbReference type="ARBA" id="ARBA00006583"/>
    </source>
</evidence>
<dbReference type="InterPro" id="IPR013317">
    <property type="entry name" value="DnaA_dom"/>
</dbReference>
<dbReference type="EMBL" id="BSFL01000002">
    <property type="protein sequence ID" value="GLK79926.1"/>
    <property type="molecule type" value="Genomic_DNA"/>
</dbReference>
<keyword evidence="16" id="KW-1185">Reference proteome</keyword>
<dbReference type="Gene3D" id="1.10.8.60">
    <property type="match status" value="1"/>
</dbReference>
<feature type="binding site" evidence="8">
    <location>
        <position position="196"/>
    </location>
    <ligand>
        <name>ATP</name>
        <dbReference type="ChEBI" id="CHEBI:30616"/>
    </ligand>
</feature>
<reference evidence="15" key="2">
    <citation type="submission" date="2023-01" db="EMBL/GenBank/DDBJ databases">
        <authorList>
            <person name="Sun Q."/>
            <person name="Evtushenko L."/>
        </authorList>
    </citation>
    <scope>NUCLEOTIDE SEQUENCE</scope>
    <source>
        <strain evidence="15">VKM B-2748</strain>
    </source>
</reference>
<dbReference type="GO" id="GO:0005886">
    <property type="term" value="C:plasma membrane"/>
    <property type="evidence" value="ECO:0007669"/>
    <property type="project" value="TreeGrafter"/>
</dbReference>
<comment type="caution">
    <text evidence="15">The sequence shown here is derived from an EMBL/GenBank/DDBJ whole genome shotgun (WGS) entry which is preliminary data.</text>
</comment>
<evidence type="ECO:0000256" key="12">
    <source>
        <dbReference type="SAM" id="MobiDB-lite"/>
    </source>
</evidence>
<evidence type="ECO:0000256" key="4">
    <source>
        <dbReference type="ARBA" id="ARBA00022741"/>
    </source>
</evidence>
<evidence type="ECO:0000256" key="2">
    <source>
        <dbReference type="ARBA" id="ARBA00022490"/>
    </source>
</evidence>
<comment type="subunit">
    <text evidence="8">Oligomerizes as a right-handed, spiral filament on DNA at oriC.</text>
</comment>
<dbReference type="GO" id="GO:0005524">
    <property type="term" value="F:ATP binding"/>
    <property type="evidence" value="ECO:0007669"/>
    <property type="project" value="UniProtKB-UniRule"/>
</dbReference>
<keyword evidence="7 8" id="KW-0238">DNA-binding</keyword>
<dbReference type="GO" id="GO:0003688">
    <property type="term" value="F:DNA replication origin binding"/>
    <property type="evidence" value="ECO:0007669"/>
    <property type="project" value="UniProtKB-UniRule"/>
</dbReference>
<dbReference type="Gene3D" id="1.10.1750.10">
    <property type="match status" value="1"/>
</dbReference>
<dbReference type="SMART" id="SM00760">
    <property type="entry name" value="Bac_DnaA_C"/>
    <property type="match status" value="1"/>
</dbReference>
<dbReference type="Gene3D" id="3.30.300.180">
    <property type="match status" value="1"/>
</dbReference>
<dbReference type="GO" id="GO:0006275">
    <property type="term" value="P:regulation of DNA replication"/>
    <property type="evidence" value="ECO:0007669"/>
    <property type="project" value="UniProtKB-UniRule"/>
</dbReference>
<dbReference type="InterPro" id="IPR018312">
    <property type="entry name" value="Chromosome_initiator_DnaA_CS"/>
</dbReference>
<dbReference type="InterPro" id="IPR020591">
    <property type="entry name" value="Chromosome_initiator_DnaA-like"/>
</dbReference>
<organism evidence="15 16">
    <name type="scientific">Methylopila turkensis</name>
    <dbReference type="NCBI Taxonomy" id="1437816"/>
    <lineage>
        <taxon>Bacteria</taxon>
        <taxon>Pseudomonadati</taxon>
        <taxon>Pseudomonadota</taxon>
        <taxon>Alphaproteobacteria</taxon>
        <taxon>Hyphomicrobiales</taxon>
        <taxon>Methylopilaceae</taxon>
        <taxon>Methylopila</taxon>
    </lineage>
</organism>
<dbReference type="PANTHER" id="PTHR30050:SF2">
    <property type="entry name" value="CHROMOSOMAL REPLICATION INITIATOR PROTEIN DNAA"/>
    <property type="match status" value="1"/>
</dbReference>
<dbReference type="AlphaFoldDB" id="A0A9W6JP36"/>
<dbReference type="Pfam" id="PF11638">
    <property type="entry name" value="DnaA_N"/>
    <property type="match status" value="1"/>
</dbReference>
<comment type="domain">
    <text evidence="8">Domain I is involved in oligomerization and binding regulators, domain II is flexibile and of varying length in different bacteria, domain III forms the AAA+ region, while domain IV binds dsDNA.</text>
</comment>
<evidence type="ECO:0000256" key="7">
    <source>
        <dbReference type="ARBA" id="ARBA00023125"/>
    </source>
</evidence>
<dbReference type="InterPro" id="IPR001957">
    <property type="entry name" value="Chromosome_initiator_DnaA"/>
</dbReference>
<dbReference type="HAMAP" id="MF_00377">
    <property type="entry name" value="DnaA_bact"/>
    <property type="match status" value="1"/>
</dbReference>
<evidence type="ECO:0000259" key="14">
    <source>
        <dbReference type="SMART" id="SM00760"/>
    </source>
</evidence>
<feature type="domain" description="Chromosomal replication initiator DnaA C-terminal" evidence="14">
    <location>
        <begin position="399"/>
        <end position="468"/>
    </location>
</feature>
<keyword evidence="4 8" id="KW-0547">Nucleotide-binding</keyword>
<dbReference type="InterPro" id="IPR024633">
    <property type="entry name" value="DnaA_N_dom"/>
</dbReference>
<dbReference type="SMART" id="SM00382">
    <property type="entry name" value="AAA"/>
    <property type="match status" value="1"/>
</dbReference>
<dbReference type="GO" id="GO:0006270">
    <property type="term" value="P:DNA replication initiation"/>
    <property type="evidence" value="ECO:0007669"/>
    <property type="project" value="UniProtKB-UniRule"/>
</dbReference>
<name>A0A9W6JP36_9HYPH</name>
<dbReference type="SUPFAM" id="SSF52540">
    <property type="entry name" value="P-loop containing nucleoside triphosphate hydrolases"/>
    <property type="match status" value="1"/>
</dbReference>
<sequence length="491" mass="54161">MLPAQSERFAAASPAIGDDEGHEAAWRRATARLRAEYGDDVYLSWFGRIALDRVEDGVAHLTVPTRFLKSWIQSHYADRITVVLSEEAPEVDRIALGVRVAAPKLAASGGDVIVAPAPRMEQQEERASAPIPTGFAQSRDGQQRLTGSPLDKRLTLDTFLVGRSNQLAHAAALQVASAKAGDPVTFNPLVIHAAVGLGKTHLLQATAHAVEATGRRVMYLTAEKFMFDFVASLKAQTALTFKERLRAIDLLIIDDLQFLQGKTVQQEFGHTLNALLDGRQQVIVAADRAPSELESVDERLRSRLAGGLTLEMGALDEGLRAKILEVRIEAARRLHPKFDVPADVVAYVARIITANGRDLDGAVNRLLAHNTLTGAPISVEMAETALRDLVRQVEPKRVKIEDIQRIVARHYNVSRADLLSSRRTQTVVRPRQVAMYLSKQMTLRSLPEIGRRFGGRDHTTVLHAVRKIDELVKTDIALSDEIELLKRMLLD</sequence>
<dbReference type="SUPFAM" id="SSF48295">
    <property type="entry name" value="TrpR-like"/>
    <property type="match status" value="1"/>
</dbReference>
<evidence type="ECO:0000256" key="5">
    <source>
        <dbReference type="ARBA" id="ARBA00022840"/>
    </source>
</evidence>
<dbReference type="GO" id="GO:0005737">
    <property type="term" value="C:cytoplasm"/>
    <property type="evidence" value="ECO:0007669"/>
    <property type="project" value="UniProtKB-SubCell"/>
</dbReference>
<feature type="region of interest" description="Disordered" evidence="12">
    <location>
        <begin position="127"/>
        <end position="147"/>
    </location>
</feature>
<dbReference type="CDD" id="cd00009">
    <property type="entry name" value="AAA"/>
    <property type="match status" value="1"/>
</dbReference>
<dbReference type="RefSeq" id="WP_271200408.1">
    <property type="nucleotide sequence ID" value="NZ_BSFL01000002.1"/>
</dbReference>
<comment type="similarity">
    <text evidence="1 8 11">Belongs to the DnaA family.</text>
</comment>
<dbReference type="InterPro" id="IPR013159">
    <property type="entry name" value="DnaA_C"/>
</dbReference>
<evidence type="ECO:0000256" key="11">
    <source>
        <dbReference type="RuleBase" id="RU004227"/>
    </source>
</evidence>
<keyword evidence="6 8" id="KW-0446">Lipid-binding</keyword>
<dbReference type="InterPro" id="IPR038454">
    <property type="entry name" value="DnaA_N_sf"/>
</dbReference>
<dbReference type="FunFam" id="1.10.1750.10:FF:000002">
    <property type="entry name" value="Chromosomal replication initiator protein DnaA"/>
    <property type="match status" value="1"/>
</dbReference>
<proteinExistence type="inferred from homology"/>
<feature type="binding site" evidence="8">
    <location>
        <position position="200"/>
    </location>
    <ligand>
        <name>ATP</name>
        <dbReference type="ChEBI" id="CHEBI:30616"/>
    </ligand>
</feature>
<dbReference type="Pfam" id="PF08299">
    <property type="entry name" value="Bac_DnaA_C"/>
    <property type="match status" value="1"/>
</dbReference>
<gene>
    <name evidence="8 15" type="primary">dnaA</name>
    <name evidence="15" type="ORF">GCM10008174_16670</name>
</gene>
<dbReference type="Proteomes" id="UP001143309">
    <property type="component" value="Unassembled WGS sequence"/>
</dbReference>
<dbReference type="CDD" id="cd06571">
    <property type="entry name" value="Bac_DnaA_C"/>
    <property type="match status" value="1"/>
</dbReference>
<dbReference type="PRINTS" id="PR00051">
    <property type="entry name" value="DNAA"/>
</dbReference>
<dbReference type="InterPro" id="IPR003593">
    <property type="entry name" value="AAA+_ATPase"/>
</dbReference>
<feature type="domain" description="AAA+ ATPase" evidence="13">
    <location>
        <begin position="185"/>
        <end position="310"/>
    </location>
</feature>
<evidence type="ECO:0000313" key="15">
    <source>
        <dbReference type="EMBL" id="GLK79926.1"/>
    </source>
</evidence>
<feature type="binding site" evidence="8">
    <location>
        <position position="199"/>
    </location>
    <ligand>
        <name>ATP</name>
        <dbReference type="ChEBI" id="CHEBI:30616"/>
    </ligand>
</feature>
<feature type="binding site" evidence="8">
    <location>
        <position position="198"/>
    </location>
    <ligand>
        <name>ATP</name>
        <dbReference type="ChEBI" id="CHEBI:30616"/>
    </ligand>
</feature>
<dbReference type="Gene3D" id="3.40.50.300">
    <property type="entry name" value="P-loop containing nucleotide triphosphate hydrolases"/>
    <property type="match status" value="1"/>
</dbReference>
<feature type="region of interest" description="Domain IV, binds dsDNA" evidence="8">
    <location>
        <begin position="371"/>
        <end position="491"/>
    </location>
</feature>
<dbReference type="Pfam" id="PF00308">
    <property type="entry name" value="Bac_DnaA"/>
    <property type="match status" value="1"/>
</dbReference>
<dbReference type="InterPro" id="IPR027417">
    <property type="entry name" value="P-loop_NTPase"/>
</dbReference>
<evidence type="ECO:0000256" key="10">
    <source>
        <dbReference type="RuleBase" id="RU000577"/>
    </source>
</evidence>
<dbReference type="PANTHER" id="PTHR30050">
    <property type="entry name" value="CHROMOSOMAL REPLICATION INITIATOR PROTEIN DNAA"/>
    <property type="match status" value="1"/>
</dbReference>
<dbReference type="InterPro" id="IPR010921">
    <property type="entry name" value="Trp_repressor/repl_initiator"/>
</dbReference>
<feature type="region of interest" description="Domain I, interacts with DnaA modulators" evidence="8">
    <location>
        <begin position="1"/>
        <end position="128"/>
    </location>
</feature>
<dbReference type="GO" id="GO:0008289">
    <property type="term" value="F:lipid binding"/>
    <property type="evidence" value="ECO:0007669"/>
    <property type="project" value="UniProtKB-KW"/>
</dbReference>
<comment type="function">
    <text evidence="8 10">Plays an essential role in the initiation and regulation of chromosomal replication. ATP-DnaA binds to the origin of replication (oriC) to initiate formation of the DNA replication initiation complex once per cell cycle. Binds the DnaA box (a 9 base pair repeat at the origin) and separates the double-stranded (ds)DNA. Forms a right-handed helical filament on oriC DNA; dsDNA binds to the exterior of the filament while single-stranded (ss)DNA is stabiized in the filament's interior. The ATP-DnaA-oriC complex binds and stabilizes one strand of the AT-rich DNA unwinding element (DUE), permitting loading of DNA polymerase. After initiation quickly degrades to an ADP-DnaA complex that is not apt for DNA replication. Binds acidic phospholipids.</text>
</comment>
<keyword evidence="3 8" id="KW-0235">DNA replication</keyword>
<evidence type="ECO:0000256" key="8">
    <source>
        <dbReference type="HAMAP-Rule" id="MF_00377"/>
    </source>
</evidence>
<evidence type="ECO:0000256" key="3">
    <source>
        <dbReference type="ARBA" id="ARBA00022705"/>
    </source>
</evidence>
<keyword evidence="2 8" id="KW-0963">Cytoplasm</keyword>
<evidence type="ECO:0000256" key="6">
    <source>
        <dbReference type="ARBA" id="ARBA00023121"/>
    </source>
</evidence>
<comment type="caution">
    <text evidence="8">Lacks conserved residue(s) required for the propagation of feature annotation.</text>
</comment>
<keyword evidence="5 8" id="KW-0067">ATP-binding</keyword>
<evidence type="ECO:0000259" key="13">
    <source>
        <dbReference type="SMART" id="SM00382"/>
    </source>
</evidence>
<evidence type="ECO:0000256" key="9">
    <source>
        <dbReference type="NCBIfam" id="TIGR00362"/>
    </source>
</evidence>
<protein>
    <recommendedName>
        <fullName evidence="8 9">Chromosomal replication initiator protein DnaA</fullName>
    </recommendedName>
</protein>